<dbReference type="AlphaFoldDB" id="A0A1X7VAP5"/>
<evidence type="ECO:0000313" key="1">
    <source>
        <dbReference type="EnsemblMetazoa" id="Aqu2.1.37063_001"/>
    </source>
</evidence>
<accession>A0A1X7VAP5</accession>
<reference evidence="1" key="1">
    <citation type="submission" date="2017-05" db="UniProtKB">
        <authorList>
            <consortium name="EnsemblMetazoa"/>
        </authorList>
    </citation>
    <scope>IDENTIFICATION</scope>
</reference>
<protein>
    <submittedName>
        <fullName evidence="1">Uncharacterized protein</fullName>
    </submittedName>
</protein>
<dbReference type="InParanoid" id="A0A1X7VAP5"/>
<proteinExistence type="predicted"/>
<organism evidence="1">
    <name type="scientific">Amphimedon queenslandica</name>
    <name type="common">Sponge</name>
    <dbReference type="NCBI Taxonomy" id="400682"/>
    <lineage>
        <taxon>Eukaryota</taxon>
        <taxon>Metazoa</taxon>
        <taxon>Porifera</taxon>
        <taxon>Demospongiae</taxon>
        <taxon>Heteroscleromorpha</taxon>
        <taxon>Haplosclerida</taxon>
        <taxon>Niphatidae</taxon>
        <taxon>Amphimedon</taxon>
    </lineage>
</organism>
<name>A0A1X7VAP5_AMPQE</name>
<sequence length="77" mass="8101">WAASIVPVTKPDGSEEYVFNVTEVGSSSGRGLSDLNTSTEIIDSDAPVSSSIETDLSLMSRSTLYESVADDALVNSE</sequence>
<dbReference type="EnsemblMetazoa" id="Aqu2.1.37063_001">
    <property type="protein sequence ID" value="Aqu2.1.37063_001"/>
    <property type="gene ID" value="Aqu2.1.37063"/>
</dbReference>